<organism evidence="2 3">
    <name type="scientific">Pseudofrankia asymbiotica</name>
    <dbReference type="NCBI Taxonomy" id="1834516"/>
    <lineage>
        <taxon>Bacteria</taxon>
        <taxon>Bacillati</taxon>
        <taxon>Actinomycetota</taxon>
        <taxon>Actinomycetes</taxon>
        <taxon>Frankiales</taxon>
        <taxon>Frankiaceae</taxon>
        <taxon>Pseudofrankia</taxon>
    </lineage>
</organism>
<evidence type="ECO:0000259" key="1">
    <source>
        <dbReference type="Pfam" id="PF03819"/>
    </source>
</evidence>
<dbReference type="STRING" id="1834516.BL253_35055"/>
<evidence type="ECO:0000313" key="3">
    <source>
        <dbReference type="Proteomes" id="UP000188929"/>
    </source>
</evidence>
<dbReference type="Pfam" id="PF03819">
    <property type="entry name" value="MazG"/>
    <property type="match status" value="1"/>
</dbReference>
<sequence length="97" mass="10583">METERGFTGQSVYEQTWRLMEEAGELARAVRKNKGQRALTGELIGSIDEELADTLIFACSIANRLGIDLSDAIRAKEALNETRSWPGTGPSVGGTIR</sequence>
<evidence type="ECO:0000313" key="2">
    <source>
        <dbReference type="EMBL" id="ONH22657.1"/>
    </source>
</evidence>
<dbReference type="AlphaFoldDB" id="A0A1V2I046"/>
<keyword evidence="3" id="KW-1185">Reference proteome</keyword>
<dbReference type="PANTHER" id="PTHR42702">
    <property type="entry name" value="NUCLEOTIDE PYROPHOSPHOHYDROLASE"/>
    <property type="match status" value="1"/>
</dbReference>
<dbReference type="SUPFAM" id="SSF101386">
    <property type="entry name" value="all-alpha NTP pyrophosphatases"/>
    <property type="match status" value="1"/>
</dbReference>
<gene>
    <name evidence="2" type="ORF">BL253_35055</name>
</gene>
<protein>
    <recommendedName>
        <fullName evidence="1">NTP pyrophosphohydrolase MazG-like domain-containing protein</fullName>
    </recommendedName>
</protein>
<dbReference type="EMBL" id="MOMC01000102">
    <property type="protein sequence ID" value="ONH22657.1"/>
    <property type="molecule type" value="Genomic_DNA"/>
</dbReference>
<accession>A0A1V2I046</accession>
<name>A0A1V2I046_9ACTN</name>
<feature type="domain" description="NTP pyrophosphohydrolase MazG-like" evidence="1">
    <location>
        <begin position="18"/>
        <end position="74"/>
    </location>
</feature>
<comment type="caution">
    <text evidence="2">The sequence shown here is derived from an EMBL/GenBank/DDBJ whole genome shotgun (WGS) entry which is preliminary data.</text>
</comment>
<dbReference type="PANTHER" id="PTHR42702:SF1">
    <property type="entry name" value="REGULATORY PROTEIN FOR BETA-LACTAMASE"/>
    <property type="match status" value="1"/>
</dbReference>
<dbReference type="Gene3D" id="1.10.287.1080">
    <property type="entry name" value="MazG-like"/>
    <property type="match status" value="1"/>
</dbReference>
<reference evidence="3" key="1">
    <citation type="submission" date="2016-10" db="EMBL/GenBank/DDBJ databases">
        <title>Frankia sp. NRRL B-16386 Genome sequencing.</title>
        <authorList>
            <person name="Ghodhbane-Gtari F."/>
            <person name="Swanson E."/>
            <person name="Gueddou A."/>
            <person name="Hezbri K."/>
            <person name="Ktari K."/>
            <person name="Nouioui I."/>
            <person name="Morris K."/>
            <person name="Simpson S."/>
            <person name="Abebe-Akele F."/>
            <person name="Thomas K."/>
            <person name="Gtari M."/>
            <person name="Tisa L.S."/>
        </authorList>
    </citation>
    <scope>NUCLEOTIDE SEQUENCE [LARGE SCALE GENOMIC DNA]</scope>
    <source>
        <strain evidence="3">NRRL B-16386</strain>
    </source>
</reference>
<dbReference type="InterPro" id="IPR004518">
    <property type="entry name" value="MazG-like_dom"/>
</dbReference>
<proteinExistence type="predicted"/>
<dbReference type="Proteomes" id="UP000188929">
    <property type="component" value="Unassembled WGS sequence"/>
</dbReference>